<dbReference type="Proteomes" id="UP000095597">
    <property type="component" value="Unassembled WGS sequence"/>
</dbReference>
<reference evidence="2 3" key="1">
    <citation type="submission" date="2015-09" db="EMBL/GenBank/DDBJ databases">
        <authorList>
            <consortium name="Pathogen Informatics"/>
        </authorList>
    </citation>
    <scope>NUCLEOTIDE SEQUENCE [LARGE SCALE GENOMIC DNA]</scope>
    <source>
        <strain evidence="2 3">2789STDY5834961</strain>
    </source>
</reference>
<dbReference type="Pfam" id="PF12687">
    <property type="entry name" value="DUF3801"/>
    <property type="match status" value="1"/>
</dbReference>
<accession>A0A173T2Y9</accession>
<dbReference type="EMBL" id="CYXO01000006">
    <property type="protein sequence ID" value="CUM97152.1"/>
    <property type="molecule type" value="Genomic_DNA"/>
</dbReference>
<dbReference type="RefSeq" id="WP_055214055.1">
    <property type="nucleotide sequence ID" value="NZ_CYXO01000006.1"/>
</dbReference>
<evidence type="ECO:0000256" key="1">
    <source>
        <dbReference type="SAM" id="MobiDB-lite"/>
    </source>
</evidence>
<feature type="region of interest" description="Disordered" evidence="1">
    <location>
        <begin position="34"/>
        <end position="69"/>
    </location>
</feature>
<name>A0A173T2Y9_9FIRM</name>
<sequence length="176" mass="20311">MQDEVNEKTVSLCIRGGKITAQLLKAAMRKALAQMEQEKAKQKQQSKVQKQQDDKAKDKSYRGKQTMEKLMRQNVQLSNIEITDGNIKSFERVAKKYSIDFSLKKDTTAKPPRYFVFFKARDADVMTAAFKEYTGKSLNKTKKPSVRAKLKDAITQAKDKNREREKTKQKEKEPTL</sequence>
<dbReference type="InterPro" id="IPR024234">
    <property type="entry name" value="DUF3801"/>
</dbReference>
<feature type="compositionally biased region" description="Basic residues" evidence="1">
    <location>
        <begin position="139"/>
        <end position="148"/>
    </location>
</feature>
<gene>
    <name evidence="2" type="ORF">ERS852573_01367</name>
</gene>
<protein>
    <submittedName>
        <fullName evidence="2">Protein of uncharacterized function (DUF3801)</fullName>
    </submittedName>
</protein>
<evidence type="ECO:0000313" key="2">
    <source>
        <dbReference type="EMBL" id="CUM97152.1"/>
    </source>
</evidence>
<feature type="compositionally biased region" description="Basic and acidic residues" evidence="1">
    <location>
        <begin position="149"/>
        <end position="176"/>
    </location>
</feature>
<evidence type="ECO:0000313" key="3">
    <source>
        <dbReference type="Proteomes" id="UP000095597"/>
    </source>
</evidence>
<dbReference type="AlphaFoldDB" id="A0A173T2Y9"/>
<feature type="region of interest" description="Disordered" evidence="1">
    <location>
        <begin position="136"/>
        <end position="176"/>
    </location>
</feature>
<proteinExistence type="predicted"/>
<feature type="compositionally biased region" description="Basic and acidic residues" evidence="1">
    <location>
        <begin position="50"/>
        <end position="69"/>
    </location>
</feature>
<organism evidence="2 3">
    <name type="scientific">Dorea longicatena</name>
    <dbReference type="NCBI Taxonomy" id="88431"/>
    <lineage>
        <taxon>Bacteria</taxon>
        <taxon>Bacillati</taxon>
        <taxon>Bacillota</taxon>
        <taxon>Clostridia</taxon>
        <taxon>Lachnospirales</taxon>
        <taxon>Lachnospiraceae</taxon>
        <taxon>Dorea</taxon>
    </lineage>
</organism>
<dbReference type="OrthoDB" id="9811478at2"/>